<dbReference type="SMART" id="SM00487">
    <property type="entry name" value="DEXDc"/>
    <property type="match status" value="1"/>
</dbReference>
<dbReference type="PANTHER" id="PTHR12131:SF1">
    <property type="entry name" value="ATP-DEPENDENT RNA HELICASE SUPV3L1, MITOCHONDRIAL-RELATED"/>
    <property type="match status" value="1"/>
</dbReference>
<keyword evidence="8" id="KW-1185">Reference proteome</keyword>
<evidence type="ECO:0000313" key="7">
    <source>
        <dbReference type="EMBL" id="GAA5483333.1"/>
    </source>
</evidence>
<dbReference type="PROSITE" id="PS51194">
    <property type="entry name" value="HELICASE_CTER"/>
    <property type="match status" value="1"/>
</dbReference>
<evidence type="ECO:0000256" key="4">
    <source>
        <dbReference type="ARBA" id="ARBA00022840"/>
    </source>
</evidence>
<evidence type="ECO:0000313" key="8">
    <source>
        <dbReference type="Proteomes" id="UP001476282"/>
    </source>
</evidence>
<dbReference type="InterPro" id="IPR027417">
    <property type="entry name" value="P-loop_NTPase"/>
</dbReference>
<evidence type="ECO:0000259" key="5">
    <source>
        <dbReference type="PROSITE" id="PS51192"/>
    </source>
</evidence>
<evidence type="ECO:0000256" key="3">
    <source>
        <dbReference type="ARBA" id="ARBA00022806"/>
    </source>
</evidence>
<organism evidence="7 8">
    <name type="scientific">Haloferula sargassicola</name>
    <dbReference type="NCBI Taxonomy" id="490096"/>
    <lineage>
        <taxon>Bacteria</taxon>
        <taxon>Pseudomonadati</taxon>
        <taxon>Verrucomicrobiota</taxon>
        <taxon>Verrucomicrobiia</taxon>
        <taxon>Verrucomicrobiales</taxon>
        <taxon>Verrucomicrobiaceae</taxon>
        <taxon>Haloferula</taxon>
    </lineage>
</organism>
<dbReference type="SUPFAM" id="SSF52540">
    <property type="entry name" value="P-loop containing nucleoside triphosphate hydrolases"/>
    <property type="match status" value="1"/>
</dbReference>
<dbReference type="PROSITE" id="PS51192">
    <property type="entry name" value="HELICASE_ATP_BIND_1"/>
    <property type="match status" value="1"/>
</dbReference>
<gene>
    <name evidence="7" type="ORF">Hsar01_02563</name>
</gene>
<feature type="domain" description="Helicase C-terminal" evidence="6">
    <location>
        <begin position="273"/>
        <end position="455"/>
    </location>
</feature>
<keyword evidence="4" id="KW-0067">ATP-binding</keyword>
<name>A0ABP9UU08_9BACT</name>
<dbReference type="Gene3D" id="3.40.50.300">
    <property type="entry name" value="P-loop containing nucleotide triphosphate hydrolases"/>
    <property type="match status" value="2"/>
</dbReference>
<keyword evidence="2" id="KW-0378">Hydrolase</keyword>
<evidence type="ECO:0000256" key="2">
    <source>
        <dbReference type="ARBA" id="ARBA00022801"/>
    </source>
</evidence>
<proteinExistence type="predicted"/>
<dbReference type="Proteomes" id="UP001476282">
    <property type="component" value="Unassembled WGS sequence"/>
</dbReference>
<dbReference type="InterPro" id="IPR050699">
    <property type="entry name" value="RNA-DNA_Helicase"/>
</dbReference>
<keyword evidence="3" id="KW-0347">Helicase</keyword>
<dbReference type="Pfam" id="PF00270">
    <property type="entry name" value="DEAD"/>
    <property type="match status" value="1"/>
</dbReference>
<feature type="domain" description="Helicase ATP-binding" evidence="5">
    <location>
        <begin position="93"/>
        <end position="248"/>
    </location>
</feature>
<dbReference type="InterPro" id="IPR011545">
    <property type="entry name" value="DEAD/DEAH_box_helicase_dom"/>
</dbReference>
<accession>A0ABP9UU08</accession>
<keyword evidence="1" id="KW-0547">Nucleotide-binding</keyword>
<sequence length="706" mass="79936">MDVFTKCSEINDLLEARKEGAARDLLISVLDYHERHGLEYSECLNHLIRETGLYPYLKVATASWQERFVFEVFKVDSGETEELTLHREQSAVLKKLLAGESLAVSAPTSFGKTFVIDAFIAIAQPANVMIIVPTIALMDEVRRRIYRKFGASYKIITTTDASLGERNLFVFPQERATGYAETLSSIDLLVVDEFYKASSNFDQDRCPSLLKAILKLSKISKQRYFLAPNIRSLGENVFTSGMEFVDKLDFSTVFLKKHELYKRIKSEGEKGNVLVELIKKNATKTLIYAASYSQIDKVGLLLSENLAVLERPLLKAFAKWLSDSYGTDWKLIELVKHGVGIHNGQIHRSLSQIQIKLFESTQGLDTIVSTSSLIEGVNTSAEAVVLWKNGSGRGRSKLNAFTYKNIIGRAGRMFKYFVGQIYLLEKPPEEADTQLDIDFPDSMLGGIDETEHKESLTKEQVAQIISFRERMTELVGVEGFHRIYDGTGLLRSNDSQLILTIAEHIHENRKTWNGLNYLNSSNPADWGRLLGLVIGFQTPIVHSFPQSVSWSRKRDMFVKFVQVLSKNWDWRLPRILQALSPDVDVNLFFKLERDVTFALASLVHDVNVLQKEILKSGVDVSGFVSRLSHAFLPSVVYQLEEFGLPRMIARKIQNAGLIDFETRYEDLHAALAVINRIGKDAVLQLPVLSDFDRYIVRHFFEGIEPA</sequence>
<evidence type="ECO:0000259" key="6">
    <source>
        <dbReference type="PROSITE" id="PS51194"/>
    </source>
</evidence>
<comment type="caution">
    <text evidence="7">The sequence shown here is derived from an EMBL/GenBank/DDBJ whole genome shotgun (WGS) entry which is preliminary data.</text>
</comment>
<dbReference type="RefSeq" id="WP_353567444.1">
    <property type="nucleotide sequence ID" value="NZ_BAABRI010000013.1"/>
</dbReference>
<protein>
    <recommendedName>
        <fullName evidence="9">DEAD/DEAH box helicase</fullName>
    </recommendedName>
</protein>
<evidence type="ECO:0008006" key="9">
    <source>
        <dbReference type="Google" id="ProtNLM"/>
    </source>
</evidence>
<dbReference type="EMBL" id="BAABRI010000013">
    <property type="protein sequence ID" value="GAA5483333.1"/>
    <property type="molecule type" value="Genomic_DNA"/>
</dbReference>
<reference evidence="7 8" key="1">
    <citation type="submission" date="2024-02" db="EMBL/GenBank/DDBJ databases">
        <title>Haloferula sargassicola NBRC 104335.</title>
        <authorList>
            <person name="Ichikawa N."/>
            <person name="Katano-Makiyama Y."/>
            <person name="Hidaka K."/>
        </authorList>
    </citation>
    <scope>NUCLEOTIDE SEQUENCE [LARGE SCALE GENOMIC DNA]</scope>
    <source>
        <strain evidence="7 8">NBRC 104335</strain>
    </source>
</reference>
<dbReference type="InterPro" id="IPR014001">
    <property type="entry name" value="Helicase_ATP-bd"/>
</dbReference>
<dbReference type="InterPro" id="IPR001650">
    <property type="entry name" value="Helicase_C-like"/>
</dbReference>
<dbReference type="PANTHER" id="PTHR12131">
    <property type="entry name" value="ATP-DEPENDENT RNA AND DNA HELICASE"/>
    <property type="match status" value="1"/>
</dbReference>
<evidence type="ECO:0000256" key="1">
    <source>
        <dbReference type="ARBA" id="ARBA00022741"/>
    </source>
</evidence>